<gene>
    <name evidence="1" type="ORF">ABS772_17165</name>
</gene>
<dbReference type="RefSeq" id="WP_350396011.1">
    <property type="nucleotide sequence ID" value="NZ_JBELQE010000089.1"/>
</dbReference>
<dbReference type="SUPFAM" id="SSF56399">
    <property type="entry name" value="ADP-ribosylation"/>
    <property type="match status" value="1"/>
</dbReference>
<dbReference type="Proteomes" id="UP001480955">
    <property type="component" value="Unassembled WGS sequence"/>
</dbReference>
<evidence type="ECO:0000313" key="1">
    <source>
        <dbReference type="EMBL" id="MER2251649.1"/>
    </source>
</evidence>
<organism evidence="1 2">
    <name type="scientific">Methylorubrum podarium</name>
    <dbReference type="NCBI Taxonomy" id="200476"/>
    <lineage>
        <taxon>Bacteria</taxon>
        <taxon>Pseudomonadati</taxon>
        <taxon>Pseudomonadota</taxon>
        <taxon>Alphaproteobacteria</taxon>
        <taxon>Hyphomicrobiales</taxon>
        <taxon>Methylobacteriaceae</taxon>
        <taxon>Methylorubrum</taxon>
    </lineage>
</organism>
<evidence type="ECO:0000313" key="2">
    <source>
        <dbReference type="Proteomes" id="UP001480955"/>
    </source>
</evidence>
<dbReference type="PANTHER" id="PTHR34129:SF1">
    <property type="entry name" value="DUF952 DOMAIN-CONTAINING PROTEIN"/>
    <property type="match status" value="1"/>
</dbReference>
<keyword evidence="2" id="KW-1185">Reference proteome</keyword>
<dbReference type="EMBL" id="JBELQE010000089">
    <property type="protein sequence ID" value="MER2251649.1"/>
    <property type="molecule type" value="Genomic_DNA"/>
</dbReference>
<dbReference type="Pfam" id="PF06108">
    <property type="entry name" value="DUF952"/>
    <property type="match status" value="1"/>
</dbReference>
<accession>A0ABV1QQK4</accession>
<name>A0ABV1QQK4_9HYPH</name>
<comment type="caution">
    <text evidence="1">The sequence shown here is derived from an EMBL/GenBank/DDBJ whole genome shotgun (WGS) entry which is preliminary data.</text>
</comment>
<protein>
    <submittedName>
        <fullName evidence="1">DUF952 domain-containing protein</fullName>
    </submittedName>
</protein>
<sequence>MALVYKICPRGLWREAEALGRFTGAPVDRADGFIHFSTADQVAETAARHFSGQADLLLVAVEAEDLGGALRFEPSRGGALFPHLYGDLSLSAVRSVADLPLGADGRHVFPAEIPPSEIPQA</sequence>
<dbReference type="PANTHER" id="PTHR34129">
    <property type="entry name" value="BLR1139 PROTEIN"/>
    <property type="match status" value="1"/>
</dbReference>
<proteinExistence type="predicted"/>
<reference evidence="1 2" key="1">
    <citation type="submission" date="2024-06" db="EMBL/GenBank/DDBJ databases">
        <authorList>
            <person name="Campbell A.G."/>
        </authorList>
    </citation>
    <scope>NUCLEOTIDE SEQUENCE [LARGE SCALE GENOMIC DNA]</scope>
    <source>
        <strain evidence="1 2">EM12</strain>
    </source>
</reference>
<dbReference type="InterPro" id="IPR009297">
    <property type="entry name" value="DUF952"/>
</dbReference>
<dbReference type="Gene3D" id="3.20.170.20">
    <property type="entry name" value="Protein of unknown function DUF952"/>
    <property type="match status" value="1"/>
</dbReference>